<dbReference type="SUPFAM" id="SSF54736">
    <property type="entry name" value="ClpS-like"/>
    <property type="match status" value="1"/>
</dbReference>
<comment type="subunit">
    <text evidence="1">Binds to the N-terminal domain of the chaperone ClpA.</text>
</comment>
<dbReference type="InterPro" id="IPR022935">
    <property type="entry name" value="ClpS"/>
</dbReference>
<organism evidence="3 4">
    <name type="scientific">Xylanibacter brevis</name>
    <dbReference type="NCBI Taxonomy" id="83231"/>
    <lineage>
        <taxon>Bacteria</taxon>
        <taxon>Pseudomonadati</taxon>
        <taxon>Bacteroidota</taxon>
        <taxon>Bacteroidia</taxon>
        <taxon>Bacteroidales</taxon>
        <taxon>Prevotellaceae</taxon>
        <taxon>Xylanibacter</taxon>
    </lineage>
</organism>
<accession>A0ABS9CCU0</accession>
<evidence type="ECO:0000259" key="2">
    <source>
        <dbReference type="Pfam" id="PF02617"/>
    </source>
</evidence>
<evidence type="ECO:0000313" key="4">
    <source>
        <dbReference type="Proteomes" id="UP001200470"/>
    </source>
</evidence>
<dbReference type="Gene3D" id="3.30.1390.10">
    <property type="match status" value="1"/>
</dbReference>
<feature type="domain" description="Adaptor protein ClpS core" evidence="2">
    <location>
        <begin position="17"/>
        <end position="95"/>
    </location>
</feature>
<dbReference type="PANTHER" id="PTHR33473:SF19">
    <property type="entry name" value="ATP-DEPENDENT CLP PROTEASE ADAPTER PROTEIN CLPS"/>
    <property type="match status" value="1"/>
</dbReference>
<protein>
    <recommendedName>
        <fullName evidence="1">ATP-dependent Clp protease adapter protein ClpS</fullName>
    </recommendedName>
</protein>
<keyword evidence="3" id="KW-0378">Hydrolase</keyword>
<dbReference type="PANTHER" id="PTHR33473">
    <property type="entry name" value="ATP-DEPENDENT CLP PROTEASE ADAPTER PROTEIN CLPS1, CHLOROPLASTIC"/>
    <property type="match status" value="1"/>
</dbReference>
<keyword evidence="3" id="KW-0645">Protease</keyword>
<dbReference type="RefSeq" id="WP_301637207.1">
    <property type="nucleotide sequence ID" value="NZ_JADYTN010000001.1"/>
</dbReference>
<dbReference type="HAMAP" id="MF_00302">
    <property type="entry name" value="ClpS"/>
    <property type="match status" value="1"/>
</dbReference>
<gene>
    <name evidence="1" type="primary">clpS</name>
    <name evidence="3" type="ORF">I6E12_00235</name>
</gene>
<comment type="similarity">
    <text evidence="1">Belongs to the ClpS family.</text>
</comment>
<reference evidence="3 4" key="1">
    <citation type="submission" date="2020-12" db="EMBL/GenBank/DDBJ databases">
        <title>Whole genome sequences of gut porcine anaerobes.</title>
        <authorList>
            <person name="Kubasova T."/>
            <person name="Jahodarova E."/>
            <person name="Rychlik I."/>
        </authorList>
    </citation>
    <scope>NUCLEOTIDE SEQUENCE [LARGE SCALE GENOMIC DNA]</scope>
    <source>
        <strain evidence="3 4">An925</strain>
    </source>
</reference>
<name>A0ABS9CCU0_9BACT</name>
<comment type="caution">
    <text evidence="3">The sequence shown here is derived from an EMBL/GenBank/DDBJ whole genome shotgun (WGS) entry which is preliminary data.</text>
</comment>
<comment type="function">
    <text evidence="1">Involved in the modulation of the specificity of the ClpAP-mediated ATP-dependent protein degradation.</text>
</comment>
<dbReference type="GO" id="GO:0008233">
    <property type="term" value="F:peptidase activity"/>
    <property type="evidence" value="ECO:0007669"/>
    <property type="project" value="UniProtKB-KW"/>
</dbReference>
<evidence type="ECO:0000256" key="1">
    <source>
        <dbReference type="HAMAP-Rule" id="MF_00302"/>
    </source>
</evidence>
<dbReference type="Pfam" id="PF02617">
    <property type="entry name" value="ClpS"/>
    <property type="match status" value="1"/>
</dbReference>
<dbReference type="InterPro" id="IPR003769">
    <property type="entry name" value="ClpS_core"/>
</dbReference>
<keyword evidence="4" id="KW-1185">Reference proteome</keyword>
<dbReference type="GO" id="GO:0006508">
    <property type="term" value="P:proteolysis"/>
    <property type="evidence" value="ECO:0007669"/>
    <property type="project" value="UniProtKB-KW"/>
</dbReference>
<dbReference type="EMBL" id="JADYTN010000001">
    <property type="protein sequence ID" value="MCF2562544.1"/>
    <property type="molecule type" value="Genomic_DNA"/>
</dbReference>
<dbReference type="Proteomes" id="UP001200470">
    <property type="component" value="Unassembled WGS sequence"/>
</dbReference>
<proteinExistence type="inferred from homology"/>
<dbReference type="InterPro" id="IPR014719">
    <property type="entry name" value="Ribosomal_bL12_C/ClpS-like"/>
</dbReference>
<sequence>MAQEKTQSTMRVRLNMKEPGRYKVICHNDDFTTMDFVVMMLMDVFFKSADEAERLMLAIHRTGQAVVGIYPLDIARSKVDKAMRLARANGFPLTLSYMPE</sequence>
<evidence type="ECO:0000313" key="3">
    <source>
        <dbReference type="EMBL" id="MCF2562544.1"/>
    </source>
</evidence>